<dbReference type="AlphaFoldDB" id="A0A0J7XXC3"/>
<accession>A0A0J7XXC3</accession>
<proteinExistence type="inferred from homology"/>
<dbReference type="InterPro" id="IPR036390">
    <property type="entry name" value="WH_DNA-bd_sf"/>
</dbReference>
<feature type="domain" description="HTH lysR-type" evidence="5">
    <location>
        <begin position="6"/>
        <end position="63"/>
    </location>
</feature>
<evidence type="ECO:0000256" key="2">
    <source>
        <dbReference type="ARBA" id="ARBA00023015"/>
    </source>
</evidence>
<keyword evidence="4" id="KW-0804">Transcription</keyword>
<evidence type="ECO:0000313" key="7">
    <source>
        <dbReference type="Proteomes" id="UP000052268"/>
    </source>
</evidence>
<evidence type="ECO:0000313" key="6">
    <source>
        <dbReference type="EMBL" id="KMS56326.1"/>
    </source>
</evidence>
<evidence type="ECO:0000256" key="3">
    <source>
        <dbReference type="ARBA" id="ARBA00023125"/>
    </source>
</evidence>
<evidence type="ECO:0000256" key="1">
    <source>
        <dbReference type="ARBA" id="ARBA00009437"/>
    </source>
</evidence>
<gene>
    <name evidence="6" type="ORF">V474_15335</name>
</gene>
<dbReference type="InterPro" id="IPR005119">
    <property type="entry name" value="LysR_subst-bd"/>
</dbReference>
<keyword evidence="7" id="KW-1185">Reference proteome</keyword>
<dbReference type="PATRIC" id="fig|1114963.3.peg.1894"/>
<reference evidence="6 7" key="1">
    <citation type="journal article" date="2015" name="G3 (Bethesda)">
        <title>Insights into Ongoing Evolution of the Hexachlorocyclohexane Catabolic Pathway from Comparative Genomics of Ten Sphingomonadaceae Strains.</title>
        <authorList>
            <person name="Pearce S.L."/>
            <person name="Oakeshott J.G."/>
            <person name="Pandey G."/>
        </authorList>
    </citation>
    <scope>NUCLEOTIDE SEQUENCE [LARGE SCALE GENOMIC DNA]</scope>
    <source>
        <strain evidence="6 7">LL02</strain>
    </source>
</reference>
<sequence length="390" mass="42412">MEIWSLNLRHLRAVGQIAQLGTVNAAALAVNLSQPAITQALGRLEVQLGLPLFERRHDGMMTTSAGEILSPRIEAALAHIRSPHVTMSRMRAMLALAETGSYAGASIATGLSLPSIHRAVNDLALALRRPLAVRRGKSVITTEAGTQLAREFRLAQVELEAGLSEIEALRGHETRRISIGAMPLSRARILPAAVARFLTRRPQVRLTIVEGSRAELVEPLRSGVLDVMVGALRDPLVETDLLQNPLFEDVPAVFARRGHPLARTLPGTPITPAEMARYPFTLPPRGTPLRDSFDRYFTAHHLPLPQVPVECGSVMMIRQVMMGGNSLALLSPDQVQVEIEAGWLSELARLPAQFARTIGMTTRASLRPTEVQAEFFADLEAAAHDDGGRP</sequence>
<comment type="caution">
    <text evidence="6">The sequence shown here is derived from an EMBL/GenBank/DDBJ whole genome shotgun (WGS) entry which is preliminary data.</text>
</comment>
<dbReference type="SUPFAM" id="SSF53850">
    <property type="entry name" value="Periplasmic binding protein-like II"/>
    <property type="match status" value="1"/>
</dbReference>
<dbReference type="RefSeq" id="WP_059151177.1">
    <property type="nucleotide sequence ID" value="NZ_KQ130453.1"/>
</dbReference>
<name>A0A0J7XXC3_9SPHN</name>
<dbReference type="Gene3D" id="1.10.10.10">
    <property type="entry name" value="Winged helix-like DNA-binding domain superfamily/Winged helix DNA-binding domain"/>
    <property type="match status" value="2"/>
</dbReference>
<dbReference type="InterPro" id="IPR000847">
    <property type="entry name" value="LysR_HTH_N"/>
</dbReference>
<comment type="similarity">
    <text evidence="1">Belongs to the LysR transcriptional regulatory family.</text>
</comment>
<dbReference type="Pfam" id="PF03466">
    <property type="entry name" value="LysR_substrate"/>
    <property type="match status" value="1"/>
</dbReference>
<dbReference type="SUPFAM" id="SSF46785">
    <property type="entry name" value="Winged helix' DNA-binding domain"/>
    <property type="match status" value="2"/>
</dbReference>
<evidence type="ECO:0000256" key="4">
    <source>
        <dbReference type="ARBA" id="ARBA00023163"/>
    </source>
</evidence>
<dbReference type="PANTHER" id="PTHR30126:SF98">
    <property type="entry name" value="HTH-TYPE TRANSCRIPTIONAL ACTIVATOR BAUR"/>
    <property type="match status" value="1"/>
</dbReference>
<dbReference type="PRINTS" id="PR00039">
    <property type="entry name" value="HTHLYSR"/>
</dbReference>
<dbReference type="Pfam" id="PF00126">
    <property type="entry name" value="HTH_1"/>
    <property type="match status" value="2"/>
</dbReference>
<keyword evidence="3" id="KW-0238">DNA-binding</keyword>
<dbReference type="PROSITE" id="PS50931">
    <property type="entry name" value="HTH_LYSR"/>
    <property type="match status" value="1"/>
</dbReference>
<organism evidence="6 7">
    <name type="scientific">Novosphingobium barchaimii LL02</name>
    <dbReference type="NCBI Taxonomy" id="1114963"/>
    <lineage>
        <taxon>Bacteria</taxon>
        <taxon>Pseudomonadati</taxon>
        <taxon>Pseudomonadota</taxon>
        <taxon>Alphaproteobacteria</taxon>
        <taxon>Sphingomonadales</taxon>
        <taxon>Sphingomonadaceae</taxon>
        <taxon>Novosphingobium</taxon>
    </lineage>
</organism>
<dbReference type="GO" id="GO:0000976">
    <property type="term" value="F:transcription cis-regulatory region binding"/>
    <property type="evidence" value="ECO:0007669"/>
    <property type="project" value="TreeGrafter"/>
</dbReference>
<evidence type="ECO:0000259" key="5">
    <source>
        <dbReference type="PROSITE" id="PS50931"/>
    </source>
</evidence>
<dbReference type="GO" id="GO:0003700">
    <property type="term" value="F:DNA-binding transcription factor activity"/>
    <property type="evidence" value="ECO:0007669"/>
    <property type="project" value="InterPro"/>
</dbReference>
<dbReference type="Proteomes" id="UP000052268">
    <property type="component" value="Unassembled WGS sequence"/>
</dbReference>
<dbReference type="EMBL" id="JACU01000004">
    <property type="protein sequence ID" value="KMS56326.1"/>
    <property type="molecule type" value="Genomic_DNA"/>
</dbReference>
<protein>
    <submittedName>
        <fullName evidence="6">LysR family transcriptional regulator</fullName>
    </submittedName>
</protein>
<dbReference type="Gene3D" id="3.40.190.290">
    <property type="match status" value="1"/>
</dbReference>
<dbReference type="InterPro" id="IPR036388">
    <property type="entry name" value="WH-like_DNA-bd_sf"/>
</dbReference>
<dbReference type="PANTHER" id="PTHR30126">
    <property type="entry name" value="HTH-TYPE TRANSCRIPTIONAL REGULATOR"/>
    <property type="match status" value="1"/>
</dbReference>
<keyword evidence="2" id="KW-0805">Transcription regulation</keyword>
<dbReference type="OrthoDB" id="7840053at2"/>